<dbReference type="Gene3D" id="1.10.238.20">
    <property type="entry name" value="Pheromone/general odorant binding protein domain"/>
    <property type="match status" value="1"/>
</dbReference>
<dbReference type="InterPro" id="IPR006170">
    <property type="entry name" value="PBP/GOBP"/>
</dbReference>
<evidence type="ECO:0000256" key="2">
    <source>
        <dbReference type="ARBA" id="ARBA00023157"/>
    </source>
</evidence>
<dbReference type="GO" id="GO:0005615">
    <property type="term" value="C:extracellular space"/>
    <property type="evidence" value="ECO:0007669"/>
    <property type="project" value="TreeGrafter"/>
</dbReference>
<dbReference type="EMBL" id="AB370279">
    <property type="protein sequence ID" value="BAG11623.1"/>
    <property type="molecule type" value="Genomic_DNA"/>
</dbReference>
<dbReference type="PANTHER" id="PTHR11857:SF48">
    <property type="entry name" value="GENERAL ODORANT-BINDING PROTEIN 57C-RELATED"/>
    <property type="match status" value="1"/>
</dbReference>
<dbReference type="GO" id="GO:0007608">
    <property type="term" value="P:sensory perception of smell"/>
    <property type="evidence" value="ECO:0007669"/>
    <property type="project" value="TreeGrafter"/>
</dbReference>
<proteinExistence type="predicted"/>
<feature type="chain" id="PRO_5002752137" evidence="3">
    <location>
        <begin position="21"/>
        <end position="136"/>
    </location>
</feature>
<dbReference type="CDD" id="cd23992">
    <property type="entry name" value="PBP_GOBP"/>
    <property type="match status" value="1"/>
</dbReference>
<evidence type="ECO:0000256" key="1">
    <source>
        <dbReference type="ARBA" id="ARBA00022729"/>
    </source>
</evidence>
<reference evidence="4" key="1">
    <citation type="journal article" date="2008" name="Genetics">
        <title>Rapid evolution of two odorant-binding protein genes, Obp57d and Obp57e, in the Drosophila melanogaster species group.</title>
        <authorList>
            <person name="Matsuo T."/>
        </authorList>
    </citation>
    <scope>NUCLEOTIDE SEQUENCE</scope>
    <source>
        <strain evidence="4">Yakushima</strain>
    </source>
</reference>
<gene>
    <name evidence="4" type="primary">Obp57e</name>
</gene>
<dbReference type="Pfam" id="PF01395">
    <property type="entry name" value="PBP_GOBP"/>
    <property type="match status" value="1"/>
</dbReference>
<sequence length="136" mass="15716">MFDRQALFVFITFWCGIVHANSALFNPCISRQELTLDEATQVLDHWPSKENLSSIDRNYKCFLTCVLLDLELISANGEVQIDKYTKLGVIDWKWVATELVSCRAKYVDEKDLCELAFGLFNCFRELKLSAEKKPLK</sequence>
<keyword evidence="1 3" id="KW-0732">Signal</keyword>
<protein>
    <submittedName>
        <fullName evidence="4">Odorant-binding protein 57e</fullName>
    </submittedName>
</protein>
<dbReference type="InterPro" id="IPR036728">
    <property type="entry name" value="PBP_GOBP_sf"/>
</dbReference>
<dbReference type="SUPFAM" id="SSF47565">
    <property type="entry name" value="Insect pheromone/odorant-binding proteins"/>
    <property type="match status" value="1"/>
</dbReference>
<organism evidence="4">
    <name type="scientific">Drosophila ficusphila</name>
    <name type="common">Fruit fly</name>
    <dbReference type="NCBI Taxonomy" id="30025"/>
    <lineage>
        <taxon>Eukaryota</taxon>
        <taxon>Metazoa</taxon>
        <taxon>Ecdysozoa</taxon>
        <taxon>Arthropoda</taxon>
        <taxon>Hexapoda</taxon>
        <taxon>Insecta</taxon>
        <taxon>Pterygota</taxon>
        <taxon>Neoptera</taxon>
        <taxon>Endopterygota</taxon>
        <taxon>Diptera</taxon>
        <taxon>Brachycera</taxon>
        <taxon>Muscomorpha</taxon>
        <taxon>Ephydroidea</taxon>
        <taxon>Drosophilidae</taxon>
        <taxon>Drosophila</taxon>
        <taxon>Sophophora</taxon>
    </lineage>
</organism>
<accession>B0M2E5</accession>
<dbReference type="GO" id="GO:0005549">
    <property type="term" value="F:odorant binding"/>
    <property type="evidence" value="ECO:0007669"/>
    <property type="project" value="InterPro"/>
</dbReference>
<dbReference type="OrthoDB" id="7860130at2759"/>
<feature type="signal peptide" evidence="3">
    <location>
        <begin position="1"/>
        <end position="20"/>
    </location>
</feature>
<evidence type="ECO:0000256" key="3">
    <source>
        <dbReference type="SAM" id="SignalP"/>
    </source>
</evidence>
<name>B0M2E5_DROFC</name>
<evidence type="ECO:0000313" key="4">
    <source>
        <dbReference type="EMBL" id="BAG11623.1"/>
    </source>
</evidence>
<dbReference type="PANTHER" id="PTHR11857">
    <property type="entry name" value="ODORANT BINDING PROTEIN-RELATED"/>
    <property type="match status" value="1"/>
</dbReference>
<dbReference type="AlphaFoldDB" id="B0M2E5"/>
<keyword evidence="2" id="KW-1015">Disulfide bond</keyword>